<dbReference type="InterPro" id="IPR000515">
    <property type="entry name" value="MetI-like"/>
</dbReference>
<evidence type="ECO:0000256" key="3">
    <source>
        <dbReference type="ARBA" id="ARBA00022475"/>
    </source>
</evidence>
<dbReference type="Gene3D" id="3.10.105.10">
    <property type="entry name" value="Dipeptide-binding Protein, Domain 3"/>
    <property type="match status" value="2"/>
</dbReference>
<protein>
    <submittedName>
        <fullName evidence="11">ABC transporter permease/substrate binding protein</fullName>
    </submittedName>
</protein>
<dbReference type="GO" id="GO:0005275">
    <property type="term" value="F:amine transmembrane transporter activity"/>
    <property type="evidence" value="ECO:0007669"/>
    <property type="project" value="TreeGrafter"/>
</dbReference>
<feature type="transmembrane region" description="Helical" evidence="9">
    <location>
        <begin position="49"/>
        <end position="78"/>
    </location>
</feature>
<gene>
    <name evidence="11" type="ORF">OG626_10990</name>
</gene>
<dbReference type="Pfam" id="PF04069">
    <property type="entry name" value="OpuAC"/>
    <property type="match status" value="1"/>
</dbReference>
<feature type="transmembrane region" description="Helical" evidence="9">
    <location>
        <begin position="134"/>
        <end position="160"/>
    </location>
</feature>
<dbReference type="GO" id="GO:0043190">
    <property type="term" value="C:ATP-binding cassette (ABC) transporter complex"/>
    <property type="evidence" value="ECO:0007669"/>
    <property type="project" value="InterPro"/>
</dbReference>
<dbReference type="InterPro" id="IPR007210">
    <property type="entry name" value="ABC_Gly_betaine_transp_sub-bd"/>
</dbReference>
<evidence type="ECO:0000256" key="4">
    <source>
        <dbReference type="ARBA" id="ARBA00022692"/>
    </source>
</evidence>
<comment type="subcellular location">
    <subcellularLocation>
        <location evidence="9">Cell membrane</location>
        <topology evidence="9">Multi-pass membrane protein</topology>
    </subcellularLocation>
    <subcellularLocation>
        <location evidence="1">Membrane</location>
        <topology evidence="1">Multi-pass membrane protein</topology>
    </subcellularLocation>
</comment>
<reference evidence="11" key="1">
    <citation type="submission" date="2022-10" db="EMBL/GenBank/DDBJ databases">
        <title>The complete genomes of actinobacterial strains from the NBC collection.</title>
        <authorList>
            <person name="Joergensen T.S."/>
            <person name="Alvarez Arevalo M."/>
            <person name="Sterndorff E.B."/>
            <person name="Faurdal D."/>
            <person name="Vuksanovic O."/>
            <person name="Mourched A.-S."/>
            <person name="Charusanti P."/>
            <person name="Shaw S."/>
            <person name="Blin K."/>
            <person name="Weber T."/>
        </authorList>
    </citation>
    <scope>NUCLEOTIDE SEQUENCE</scope>
    <source>
        <strain evidence="11">NBC_01401</strain>
    </source>
</reference>
<dbReference type="Gene3D" id="1.10.3720.10">
    <property type="entry name" value="MetI-like"/>
    <property type="match status" value="1"/>
</dbReference>
<dbReference type="GO" id="GO:0031460">
    <property type="term" value="P:glycine betaine transport"/>
    <property type="evidence" value="ECO:0007669"/>
    <property type="project" value="TreeGrafter"/>
</dbReference>
<evidence type="ECO:0000256" key="8">
    <source>
        <dbReference type="ARBA" id="ARBA00035652"/>
    </source>
</evidence>
<evidence type="ECO:0000256" key="1">
    <source>
        <dbReference type="ARBA" id="ARBA00004141"/>
    </source>
</evidence>
<dbReference type="InterPro" id="IPR035906">
    <property type="entry name" value="MetI-like_sf"/>
</dbReference>
<evidence type="ECO:0000259" key="10">
    <source>
        <dbReference type="PROSITE" id="PS50928"/>
    </source>
</evidence>
<keyword evidence="5 9" id="KW-1133">Transmembrane helix</keyword>
<keyword evidence="6 9" id="KW-0472">Membrane</keyword>
<dbReference type="Gene3D" id="3.40.190.100">
    <property type="entry name" value="Glycine betaine-binding periplasmic protein, domain 2"/>
    <property type="match status" value="1"/>
</dbReference>
<dbReference type="Pfam" id="PF00528">
    <property type="entry name" value="BPD_transp_1"/>
    <property type="match status" value="1"/>
</dbReference>
<evidence type="ECO:0000256" key="2">
    <source>
        <dbReference type="ARBA" id="ARBA00022448"/>
    </source>
</evidence>
<dbReference type="PANTHER" id="PTHR47737:SF1">
    <property type="entry name" value="GLYCINE BETAINE_PROLINE BETAINE TRANSPORT SYSTEM PERMEASE PROTEIN PROW"/>
    <property type="match status" value="1"/>
</dbReference>
<proteinExistence type="inferred from homology"/>
<name>A0AAU3GQV3_9ACTN</name>
<comment type="similarity">
    <text evidence="9">Belongs to the binding-protein-dependent transport system permease family.</text>
</comment>
<evidence type="ECO:0000313" key="11">
    <source>
        <dbReference type="EMBL" id="WTY95381.1"/>
    </source>
</evidence>
<comment type="similarity">
    <text evidence="8">In the N-terminal section; belongs to the binding-protein-dependent transport system permease family.</text>
</comment>
<feature type="transmembrane region" description="Helical" evidence="9">
    <location>
        <begin position="201"/>
        <end position="227"/>
    </location>
</feature>
<dbReference type="GO" id="GO:0015871">
    <property type="term" value="P:choline transport"/>
    <property type="evidence" value="ECO:0007669"/>
    <property type="project" value="TreeGrafter"/>
</dbReference>
<dbReference type="FunFam" id="1.10.3720.10:FF:000001">
    <property type="entry name" value="Glycine betaine ABC transporter, permease"/>
    <property type="match status" value="1"/>
</dbReference>
<dbReference type="AlphaFoldDB" id="A0AAU3GQV3"/>
<dbReference type="CDD" id="cd06261">
    <property type="entry name" value="TM_PBP2"/>
    <property type="match status" value="1"/>
</dbReference>
<dbReference type="PROSITE" id="PS50928">
    <property type="entry name" value="ABC_TM1"/>
    <property type="match status" value="1"/>
</dbReference>
<dbReference type="PANTHER" id="PTHR47737">
    <property type="entry name" value="GLYCINE BETAINE/PROLINE BETAINE TRANSPORT SYSTEM PERMEASE PROTEIN PROW"/>
    <property type="match status" value="1"/>
</dbReference>
<feature type="transmembrane region" description="Helical" evidence="9">
    <location>
        <begin position="90"/>
        <end position="114"/>
    </location>
</feature>
<evidence type="ECO:0000256" key="5">
    <source>
        <dbReference type="ARBA" id="ARBA00022989"/>
    </source>
</evidence>
<comment type="similarity">
    <text evidence="7">In the C-terminal section; belongs to the OsmX family.</text>
</comment>
<accession>A0AAU3GQV3</accession>
<keyword evidence="2 9" id="KW-0813">Transport</keyword>
<feature type="domain" description="ABC transmembrane type-1" evidence="10">
    <location>
        <begin position="87"/>
        <end position="266"/>
    </location>
</feature>
<evidence type="ECO:0000256" key="7">
    <source>
        <dbReference type="ARBA" id="ARBA00035642"/>
    </source>
</evidence>
<dbReference type="GO" id="GO:0015226">
    <property type="term" value="F:carnitine transmembrane transporter activity"/>
    <property type="evidence" value="ECO:0007669"/>
    <property type="project" value="TreeGrafter"/>
</dbReference>
<dbReference type="CDD" id="cd13639">
    <property type="entry name" value="PBP2_OpuAC_like"/>
    <property type="match status" value="1"/>
</dbReference>
<keyword evidence="4 9" id="KW-0812">Transmembrane</keyword>
<feature type="transmembrane region" description="Helical" evidence="9">
    <location>
        <begin position="239"/>
        <end position="262"/>
    </location>
</feature>
<sequence>MIRLEIGSGVNSAVDFLEARLPWLFDSLHSVGQGLYDGVFFVMSGPDGLVMGAILALIAWWLRGLVAAALASAGFFLINSIELWEKAMQTLSLLVVAATITMVIAVPLGIWAARNKSVSSALRPVLDFMQTMPAFVYLVPGITFFGVGVVPGIVATIIFAMPPGIRMTELGIRQVDEEVVEAADAFGAAPRAILLRVQLPLALPTIMAGVNQIIMLSLSMVVIAGMVGADGLGTVVFQAISSVDIGLGFEAGLAVVILAMYLDRMTGALNQRISPLGRRALAKAASLRAGKVLQWRPNTAFAGIGVLVLALLAGGLQIASGPDDDGQDVDKKDLGKEAGAAPSIGYFPWDEDVAVTYLWKNVLERRGYKPSIHQYDVGSMFTAMAGGQVDVEFDAWLPNAQKQYWDKYKDDLVDMGPWYDATTLEVTVPSYVKGIKSMEDLKGRSKEFGGRIIGIEPGTGQMNMLKNEVLPGYGLDKEYTVTEGSSPSMILELQRSLRKREPVAVVLWSPHWAYSKYELTKLDDPKKLWGDVNEIRSLGHKSFPKKFSEFHGWLKDWHMSEEQLGDLEAAIQDEGTGHEEAAVEKWIAKNPDIVDKMAPLSP</sequence>
<organism evidence="11">
    <name type="scientific">Streptomyces sp. NBC_01401</name>
    <dbReference type="NCBI Taxonomy" id="2903854"/>
    <lineage>
        <taxon>Bacteria</taxon>
        <taxon>Bacillati</taxon>
        <taxon>Actinomycetota</taxon>
        <taxon>Actinomycetes</taxon>
        <taxon>Kitasatosporales</taxon>
        <taxon>Streptomycetaceae</taxon>
        <taxon>Streptomyces</taxon>
    </lineage>
</organism>
<evidence type="ECO:0000256" key="9">
    <source>
        <dbReference type="RuleBase" id="RU363032"/>
    </source>
</evidence>
<dbReference type="SUPFAM" id="SSF53850">
    <property type="entry name" value="Periplasmic binding protein-like II"/>
    <property type="match status" value="1"/>
</dbReference>
<keyword evidence="3" id="KW-1003">Cell membrane</keyword>
<evidence type="ECO:0000256" key="6">
    <source>
        <dbReference type="ARBA" id="ARBA00023136"/>
    </source>
</evidence>
<dbReference type="SUPFAM" id="SSF161098">
    <property type="entry name" value="MetI-like"/>
    <property type="match status" value="1"/>
</dbReference>
<feature type="transmembrane region" description="Helical" evidence="9">
    <location>
        <begin position="300"/>
        <end position="319"/>
    </location>
</feature>
<dbReference type="EMBL" id="CP109535">
    <property type="protein sequence ID" value="WTY95381.1"/>
    <property type="molecule type" value="Genomic_DNA"/>
</dbReference>